<dbReference type="AlphaFoldDB" id="A0A6N7LSH4"/>
<organism evidence="1 2">
    <name type="scientific">Alcanivorax sediminis</name>
    <dbReference type="NCBI Taxonomy" id="2663008"/>
    <lineage>
        <taxon>Bacteria</taxon>
        <taxon>Pseudomonadati</taxon>
        <taxon>Pseudomonadota</taxon>
        <taxon>Gammaproteobacteria</taxon>
        <taxon>Oceanospirillales</taxon>
        <taxon>Alcanivoracaceae</taxon>
        <taxon>Alcanivorax</taxon>
    </lineage>
</organism>
<sequence length="201" mass="22679">MKTDQLLVLLVLTIALWGCSSTPAGPYGYTASYFEARSLCDDASPADNQQIERFMQFYNQLNHAPVKQHIADIYAPDIYFNDTLVTLTSRDSLASHLQATADNLERMSVTLLDVLQPMTSEGREAAPQSQAIYLLWEMKAQFSLLGKKRLSHTLGISQLCFNDQGLVIFHQDFWDSSQGLDQHLPLLGPPTRWLRQHSTPH</sequence>
<dbReference type="Proteomes" id="UP000469421">
    <property type="component" value="Unassembled WGS sequence"/>
</dbReference>
<proteinExistence type="predicted"/>
<evidence type="ECO:0000313" key="2">
    <source>
        <dbReference type="Proteomes" id="UP000469421"/>
    </source>
</evidence>
<reference evidence="1 2" key="1">
    <citation type="submission" date="2019-10" db="EMBL/GenBank/DDBJ databases">
        <title>Alcanivorax sp.PA15-N-34 draft genome sequence.</title>
        <authorList>
            <person name="Liao X."/>
            <person name="Shao Z."/>
        </authorList>
    </citation>
    <scope>NUCLEOTIDE SEQUENCE [LARGE SCALE GENOMIC DNA]</scope>
    <source>
        <strain evidence="1 2">PA15-N-34</strain>
    </source>
</reference>
<dbReference type="InterPro" id="IPR032710">
    <property type="entry name" value="NTF2-like_dom_sf"/>
</dbReference>
<keyword evidence="2" id="KW-1185">Reference proteome</keyword>
<name>A0A6N7LSH4_9GAMM</name>
<dbReference type="RefSeq" id="WP_153500685.1">
    <property type="nucleotide sequence ID" value="NZ_WIRE01000001.1"/>
</dbReference>
<gene>
    <name evidence="1" type="ORF">GFN93_08965</name>
</gene>
<protein>
    <submittedName>
        <fullName evidence="1">Nuclear transport factor 2 family protein</fullName>
    </submittedName>
</protein>
<comment type="caution">
    <text evidence="1">The sequence shown here is derived from an EMBL/GenBank/DDBJ whole genome shotgun (WGS) entry which is preliminary data.</text>
</comment>
<dbReference type="Gene3D" id="3.10.450.50">
    <property type="match status" value="1"/>
</dbReference>
<evidence type="ECO:0000313" key="1">
    <source>
        <dbReference type="EMBL" id="MQX53379.1"/>
    </source>
</evidence>
<accession>A0A6N7LSH4</accession>
<dbReference type="EMBL" id="WIRE01000001">
    <property type="protein sequence ID" value="MQX53379.1"/>
    <property type="molecule type" value="Genomic_DNA"/>
</dbReference>
<dbReference type="SUPFAM" id="SSF54427">
    <property type="entry name" value="NTF2-like"/>
    <property type="match status" value="1"/>
</dbReference>